<name>A0AB36X6P6_LACPA</name>
<reference evidence="2 3" key="1">
    <citation type="journal article" date="2018" name="Genome Announc.">
        <title>Draft Genome Sequence of Lactobacillus paracasei DUP 13076, Which Exhibits Potent Antipathogenic Effects against Salmonella enterica Serovars Enteritidis, Typhimurium, and Heidelberg.</title>
        <authorList>
            <person name="Muyyarikkandy M.S."/>
            <person name="Alqahtani F.H."/>
            <person name="Mandoiu I."/>
            <person name="Amalaradjou M.A."/>
        </authorList>
    </citation>
    <scope>NUCLEOTIDE SEQUENCE [LARGE SCALE GENOMIC DNA]</scope>
    <source>
        <strain evidence="2 3">DUP 13076</strain>
    </source>
</reference>
<evidence type="ECO:0000313" key="3">
    <source>
        <dbReference type="Proteomes" id="UP000234512"/>
    </source>
</evidence>
<dbReference type="RefSeq" id="WP_133124328.1">
    <property type="nucleotide sequence ID" value="NZ_PKQJ01000132.1"/>
</dbReference>
<evidence type="ECO:0000256" key="1">
    <source>
        <dbReference type="SAM" id="MobiDB-lite"/>
    </source>
</evidence>
<dbReference type="Proteomes" id="UP000234512">
    <property type="component" value="Unassembled WGS sequence"/>
</dbReference>
<feature type="non-terminal residue" evidence="2">
    <location>
        <position position="1"/>
    </location>
</feature>
<feature type="compositionally biased region" description="Polar residues" evidence="1">
    <location>
        <begin position="47"/>
        <end position="61"/>
    </location>
</feature>
<feature type="compositionally biased region" description="Basic and acidic residues" evidence="1">
    <location>
        <begin position="79"/>
        <end position="91"/>
    </location>
</feature>
<evidence type="ECO:0000313" key="2">
    <source>
        <dbReference type="EMBL" id="PLC44800.1"/>
    </source>
</evidence>
<gene>
    <name evidence="2" type="ORF">C0Q90_16475</name>
</gene>
<proteinExistence type="predicted"/>
<sequence length="122" mass="13545">KVGGKIDAYNGQRTWRINANRVFRNKKNGKIFALFPDGVDKLDNDPTADNINTNSGENVSANVDDGTNDGILVYAQNPDGERTLLKPRTDYDMSTQDADVQSAVKQDNDKDKTNPINENDQE</sequence>
<feature type="region of interest" description="Disordered" evidence="1">
    <location>
        <begin position="39"/>
        <end position="122"/>
    </location>
</feature>
<feature type="non-terminal residue" evidence="2">
    <location>
        <position position="122"/>
    </location>
</feature>
<dbReference type="EMBL" id="PKQJ01000132">
    <property type="protein sequence ID" value="PLC44800.1"/>
    <property type="molecule type" value="Genomic_DNA"/>
</dbReference>
<feature type="compositionally biased region" description="Polar residues" evidence="1">
    <location>
        <begin position="92"/>
        <end position="105"/>
    </location>
</feature>
<comment type="caution">
    <text evidence="2">The sequence shown here is derived from an EMBL/GenBank/DDBJ whole genome shotgun (WGS) entry which is preliminary data.</text>
</comment>
<dbReference type="AlphaFoldDB" id="A0AB36X6P6"/>
<protein>
    <submittedName>
        <fullName evidence="2">Uncharacterized protein</fullName>
    </submittedName>
</protein>
<organism evidence="2 3">
    <name type="scientific">Lacticaseibacillus paracasei</name>
    <name type="common">Lactobacillus paracasei</name>
    <dbReference type="NCBI Taxonomy" id="1597"/>
    <lineage>
        <taxon>Bacteria</taxon>
        <taxon>Bacillati</taxon>
        <taxon>Bacillota</taxon>
        <taxon>Bacilli</taxon>
        <taxon>Lactobacillales</taxon>
        <taxon>Lactobacillaceae</taxon>
        <taxon>Lacticaseibacillus</taxon>
    </lineage>
</organism>
<accession>A0AB36X6P6</accession>